<organism evidence="2 3">
    <name type="scientific">Oryza sativa subsp. japonica</name>
    <name type="common">Rice</name>
    <dbReference type="NCBI Taxonomy" id="39947"/>
    <lineage>
        <taxon>Eukaryota</taxon>
        <taxon>Viridiplantae</taxon>
        <taxon>Streptophyta</taxon>
        <taxon>Embryophyta</taxon>
        <taxon>Tracheophyta</taxon>
        <taxon>Spermatophyta</taxon>
        <taxon>Magnoliopsida</taxon>
        <taxon>Liliopsida</taxon>
        <taxon>Poales</taxon>
        <taxon>Poaceae</taxon>
        <taxon>BOP clade</taxon>
        <taxon>Oryzoideae</taxon>
        <taxon>Oryzeae</taxon>
        <taxon>Oryzinae</taxon>
        <taxon>Oryza</taxon>
        <taxon>Oryza sativa</taxon>
    </lineage>
</organism>
<evidence type="ECO:0000313" key="2">
    <source>
        <dbReference type="EMBL" id="BAD08796.1"/>
    </source>
</evidence>
<sequence length="158" mass="16963">MDLVAVGAMGGGSRTRLMAVITTVFSTHLGGIGEVKAPGVALERLTRLRRETTIFDVSKDTIDTTVAHIKIKMSKNKVDLHRQDQQPTEWSLSVLSGAQGLSIFKEDVVALNVKAVRPVAPLPPAGQPHPVAKEASMAEEVGQPLMKAMERGNNDDGR</sequence>
<gene>
    <name evidence="2" type="primary">OJ1117_F10.31</name>
</gene>
<feature type="region of interest" description="Disordered" evidence="1">
    <location>
        <begin position="121"/>
        <end position="140"/>
    </location>
</feature>
<reference evidence="3" key="2">
    <citation type="journal article" date="2008" name="Nucleic Acids Res.">
        <title>The rice annotation project database (RAP-DB): 2008 update.</title>
        <authorList>
            <consortium name="The rice annotation project (RAP)"/>
        </authorList>
    </citation>
    <scope>GENOME REANNOTATION</scope>
    <source>
        <strain evidence="3">cv. Nipponbare</strain>
    </source>
</reference>
<dbReference type="AlphaFoldDB" id="Q6ZKQ2"/>
<name>Q6ZKQ2_ORYSJ</name>
<dbReference type="Proteomes" id="UP000000763">
    <property type="component" value="Chromosome 8"/>
</dbReference>
<reference evidence="3" key="1">
    <citation type="journal article" date="2005" name="Nature">
        <title>The map-based sequence of the rice genome.</title>
        <authorList>
            <consortium name="International rice genome sequencing project (IRGSP)"/>
            <person name="Matsumoto T."/>
            <person name="Wu J."/>
            <person name="Kanamori H."/>
            <person name="Katayose Y."/>
            <person name="Fujisawa M."/>
            <person name="Namiki N."/>
            <person name="Mizuno H."/>
            <person name="Yamamoto K."/>
            <person name="Antonio B.A."/>
            <person name="Baba T."/>
            <person name="Sakata K."/>
            <person name="Nagamura Y."/>
            <person name="Aoki H."/>
            <person name="Arikawa K."/>
            <person name="Arita K."/>
            <person name="Bito T."/>
            <person name="Chiden Y."/>
            <person name="Fujitsuka N."/>
            <person name="Fukunaka R."/>
            <person name="Hamada M."/>
            <person name="Harada C."/>
            <person name="Hayashi A."/>
            <person name="Hijishita S."/>
            <person name="Honda M."/>
            <person name="Hosokawa S."/>
            <person name="Ichikawa Y."/>
            <person name="Idonuma A."/>
            <person name="Iijima M."/>
            <person name="Ikeda M."/>
            <person name="Ikeno M."/>
            <person name="Ito K."/>
            <person name="Ito S."/>
            <person name="Ito T."/>
            <person name="Ito Y."/>
            <person name="Ito Y."/>
            <person name="Iwabuchi A."/>
            <person name="Kamiya K."/>
            <person name="Karasawa W."/>
            <person name="Kurita K."/>
            <person name="Katagiri S."/>
            <person name="Kikuta A."/>
            <person name="Kobayashi H."/>
            <person name="Kobayashi N."/>
            <person name="Machita K."/>
            <person name="Maehara T."/>
            <person name="Masukawa M."/>
            <person name="Mizubayashi T."/>
            <person name="Mukai Y."/>
            <person name="Nagasaki H."/>
            <person name="Nagata Y."/>
            <person name="Naito S."/>
            <person name="Nakashima M."/>
            <person name="Nakama Y."/>
            <person name="Nakamichi Y."/>
            <person name="Nakamura M."/>
            <person name="Meguro A."/>
            <person name="Negishi M."/>
            <person name="Ohta I."/>
            <person name="Ohta T."/>
            <person name="Okamoto M."/>
            <person name="Ono N."/>
            <person name="Saji S."/>
            <person name="Sakaguchi M."/>
            <person name="Sakai K."/>
            <person name="Shibata M."/>
            <person name="Shimokawa T."/>
            <person name="Song J."/>
            <person name="Takazaki Y."/>
            <person name="Terasawa K."/>
            <person name="Tsugane M."/>
            <person name="Tsuji K."/>
            <person name="Ueda S."/>
            <person name="Waki K."/>
            <person name="Yamagata H."/>
            <person name="Yamamoto M."/>
            <person name="Yamamoto S."/>
            <person name="Yamane H."/>
            <person name="Yoshiki S."/>
            <person name="Yoshihara R."/>
            <person name="Yukawa K."/>
            <person name="Zhong H."/>
            <person name="Yano M."/>
            <person name="Yuan Q."/>
            <person name="Ouyang S."/>
            <person name="Liu J."/>
            <person name="Jones K.M."/>
            <person name="Gansberger K."/>
            <person name="Moffat K."/>
            <person name="Hill J."/>
            <person name="Bera J."/>
            <person name="Fadrosh D."/>
            <person name="Jin S."/>
            <person name="Johri S."/>
            <person name="Kim M."/>
            <person name="Overton L."/>
            <person name="Reardon M."/>
            <person name="Tsitrin T."/>
            <person name="Vuong H."/>
            <person name="Weaver B."/>
            <person name="Ciecko A."/>
            <person name="Tallon L."/>
            <person name="Jackson J."/>
            <person name="Pai G."/>
            <person name="Aken S.V."/>
            <person name="Utterback T."/>
            <person name="Reidmuller S."/>
            <person name="Feldblyum T."/>
            <person name="Hsiao J."/>
            <person name="Zismann V."/>
            <person name="Iobst S."/>
            <person name="de Vazeille A.R."/>
            <person name="Buell C.R."/>
            <person name="Ying K."/>
            <person name="Li Y."/>
            <person name="Lu T."/>
            <person name="Huang Y."/>
            <person name="Zhao Q."/>
            <person name="Feng Q."/>
            <person name="Zhang L."/>
            <person name="Zhu J."/>
            <person name="Weng Q."/>
            <person name="Mu J."/>
            <person name="Lu Y."/>
            <person name="Fan D."/>
            <person name="Liu Y."/>
            <person name="Guan J."/>
            <person name="Zhang Y."/>
            <person name="Yu S."/>
            <person name="Liu X."/>
            <person name="Zhang Y."/>
            <person name="Hong G."/>
            <person name="Han B."/>
            <person name="Choisne N."/>
            <person name="Demange N."/>
            <person name="Orjeda G."/>
            <person name="Samain S."/>
            <person name="Cattolico L."/>
            <person name="Pelletier E."/>
            <person name="Couloux A."/>
            <person name="Segurens B."/>
            <person name="Wincker P."/>
            <person name="D'Hont A."/>
            <person name="Scarpelli C."/>
            <person name="Weissenbach J."/>
            <person name="Salanoubat M."/>
            <person name="Quetier F."/>
            <person name="Yu Y."/>
            <person name="Kim H.R."/>
            <person name="Rambo T."/>
            <person name="Currie J."/>
            <person name="Collura K."/>
            <person name="Luo M."/>
            <person name="Yang T."/>
            <person name="Ammiraju J.S.S."/>
            <person name="Engler F."/>
            <person name="Soderlund C."/>
            <person name="Wing R.A."/>
            <person name="Palmer L.E."/>
            <person name="de la Bastide M."/>
            <person name="Spiegel L."/>
            <person name="Nascimento L."/>
            <person name="Zutavern T."/>
            <person name="O'Shaughnessy A."/>
            <person name="Dike S."/>
            <person name="Dedhia N."/>
            <person name="Preston R."/>
            <person name="Balija V."/>
            <person name="McCombie W.R."/>
            <person name="Chow T."/>
            <person name="Chen H."/>
            <person name="Chung M."/>
            <person name="Chen C."/>
            <person name="Shaw J."/>
            <person name="Wu H."/>
            <person name="Hsiao K."/>
            <person name="Chao Y."/>
            <person name="Chu M."/>
            <person name="Cheng C."/>
            <person name="Hour A."/>
            <person name="Lee P."/>
            <person name="Lin S."/>
            <person name="Lin Y."/>
            <person name="Liou J."/>
            <person name="Liu S."/>
            <person name="Hsing Y."/>
            <person name="Raghuvanshi S."/>
            <person name="Mohanty A."/>
            <person name="Bharti A.K."/>
            <person name="Gaur A."/>
            <person name="Gupta V."/>
            <person name="Kumar D."/>
            <person name="Ravi V."/>
            <person name="Vij S."/>
            <person name="Kapur A."/>
            <person name="Khurana P."/>
            <person name="Khurana P."/>
            <person name="Khurana J.P."/>
            <person name="Tyagi A.K."/>
            <person name="Gaikwad K."/>
            <person name="Singh A."/>
            <person name="Dalal V."/>
            <person name="Srivastava S."/>
            <person name="Dixit A."/>
            <person name="Pal A.K."/>
            <person name="Ghazi I.A."/>
            <person name="Yadav M."/>
            <person name="Pandit A."/>
            <person name="Bhargava A."/>
            <person name="Sureshbabu K."/>
            <person name="Batra K."/>
            <person name="Sharma T.R."/>
            <person name="Mohapatra T."/>
            <person name="Singh N.K."/>
            <person name="Messing J."/>
            <person name="Nelson A.B."/>
            <person name="Fuks G."/>
            <person name="Kavchok S."/>
            <person name="Keizer G."/>
            <person name="Linton E."/>
            <person name="Llaca V."/>
            <person name="Song R."/>
            <person name="Tanyolac B."/>
            <person name="Young S."/>
            <person name="Ho-Il K."/>
            <person name="Hahn J.H."/>
            <person name="Sangsakoo G."/>
            <person name="Vanavichit A."/>
            <person name="de Mattos Luiz.A.T."/>
            <person name="Zimmer P.D."/>
            <person name="Malone G."/>
            <person name="Dellagostin O."/>
            <person name="de Oliveira A.C."/>
            <person name="Bevan M."/>
            <person name="Bancroft I."/>
            <person name="Minx P."/>
            <person name="Cordum H."/>
            <person name="Wilson R."/>
            <person name="Cheng Z."/>
            <person name="Jin W."/>
            <person name="Jiang J."/>
            <person name="Leong S.A."/>
            <person name="Iwama H."/>
            <person name="Gojobori T."/>
            <person name="Itoh T."/>
            <person name="Niimura Y."/>
            <person name="Fujii Y."/>
            <person name="Habara T."/>
            <person name="Sakai H."/>
            <person name="Sato Y."/>
            <person name="Wilson G."/>
            <person name="Kumar K."/>
            <person name="McCouch S."/>
            <person name="Juretic N."/>
            <person name="Hoen D."/>
            <person name="Wright S."/>
            <person name="Bruskiewich R."/>
            <person name="Bureau T."/>
            <person name="Miyao A."/>
            <person name="Hirochika H."/>
            <person name="Nishikawa T."/>
            <person name="Kadowaki K."/>
            <person name="Sugiura M."/>
            <person name="Burr B."/>
            <person name="Sasaki T."/>
        </authorList>
    </citation>
    <scope>NUCLEOTIDE SEQUENCE [LARGE SCALE GENOMIC DNA]</scope>
    <source>
        <strain evidence="3">cv. Nipponbare</strain>
    </source>
</reference>
<proteinExistence type="predicted"/>
<evidence type="ECO:0000256" key="1">
    <source>
        <dbReference type="SAM" id="MobiDB-lite"/>
    </source>
</evidence>
<accession>Q6ZKQ2</accession>
<protein>
    <submittedName>
        <fullName evidence="2">Uncharacterized protein</fullName>
    </submittedName>
</protein>
<evidence type="ECO:0000313" key="3">
    <source>
        <dbReference type="Proteomes" id="UP000000763"/>
    </source>
</evidence>
<dbReference type="EMBL" id="AP003871">
    <property type="protein sequence ID" value="BAD08796.1"/>
    <property type="molecule type" value="Genomic_DNA"/>
</dbReference>